<dbReference type="InterPro" id="IPR042240">
    <property type="entry name" value="CHASE_sf"/>
</dbReference>
<dbReference type="CDD" id="cd01949">
    <property type="entry name" value="GGDEF"/>
    <property type="match status" value="1"/>
</dbReference>
<name>A0ABM7DRS6_9GAMM</name>
<dbReference type="InterPro" id="IPR052163">
    <property type="entry name" value="DGC-Regulatory_Protein"/>
</dbReference>
<feature type="domain" description="GGDEF" evidence="7">
    <location>
        <begin position="320"/>
        <end position="450"/>
    </location>
</feature>
<dbReference type="Gene3D" id="3.30.450.350">
    <property type="entry name" value="CHASE domain"/>
    <property type="match status" value="1"/>
</dbReference>
<organism evidence="8 9">
    <name type="scientific">Shewanella khirikhana</name>
    <dbReference type="NCBI Taxonomy" id="1965282"/>
    <lineage>
        <taxon>Bacteria</taxon>
        <taxon>Pseudomonadati</taxon>
        <taxon>Pseudomonadota</taxon>
        <taxon>Gammaproteobacteria</taxon>
        <taxon>Alteromonadales</taxon>
        <taxon>Shewanellaceae</taxon>
        <taxon>Shewanella</taxon>
    </lineage>
</organism>
<protein>
    <submittedName>
        <fullName evidence="8">Diguanylate cyclase YedQ</fullName>
        <ecNumber evidence="8">2.7.7.65</ecNumber>
    </submittedName>
</protein>
<evidence type="ECO:0000259" key="7">
    <source>
        <dbReference type="PROSITE" id="PS50887"/>
    </source>
</evidence>
<dbReference type="Gene3D" id="3.30.70.270">
    <property type="match status" value="1"/>
</dbReference>
<feature type="transmembrane region" description="Helical" evidence="5">
    <location>
        <begin position="12"/>
        <end position="31"/>
    </location>
</feature>
<dbReference type="Pfam" id="PF03924">
    <property type="entry name" value="CHASE"/>
    <property type="match status" value="1"/>
</dbReference>
<dbReference type="SUPFAM" id="SSF55073">
    <property type="entry name" value="Nucleotide cyclase"/>
    <property type="match status" value="1"/>
</dbReference>
<proteinExistence type="predicted"/>
<dbReference type="NCBIfam" id="TIGR00254">
    <property type="entry name" value="GGDEF"/>
    <property type="match status" value="1"/>
</dbReference>
<feature type="transmembrane region" description="Helical" evidence="5">
    <location>
        <begin position="266"/>
        <end position="286"/>
    </location>
</feature>
<feature type="domain" description="CHASE" evidence="6">
    <location>
        <begin position="111"/>
        <end position="203"/>
    </location>
</feature>
<dbReference type="EC" id="2.7.7.65" evidence="8"/>
<evidence type="ECO:0000256" key="4">
    <source>
        <dbReference type="ARBA" id="ARBA00023136"/>
    </source>
</evidence>
<dbReference type="PROSITE" id="PS50839">
    <property type="entry name" value="CHASE"/>
    <property type="match status" value="1"/>
</dbReference>
<dbReference type="EMBL" id="CP020373">
    <property type="protein sequence ID" value="AZQ12403.1"/>
    <property type="molecule type" value="Genomic_DNA"/>
</dbReference>
<dbReference type="InterPro" id="IPR000160">
    <property type="entry name" value="GGDEF_dom"/>
</dbReference>
<keyword evidence="4 5" id="KW-0472">Membrane</keyword>
<dbReference type="PROSITE" id="PS50887">
    <property type="entry name" value="GGDEF"/>
    <property type="match status" value="1"/>
</dbReference>
<evidence type="ECO:0000313" key="9">
    <source>
        <dbReference type="Proteomes" id="UP000278437"/>
    </source>
</evidence>
<evidence type="ECO:0000259" key="6">
    <source>
        <dbReference type="PROSITE" id="PS50839"/>
    </source>
</evidence>
<evidence type="ECO:0000256" key="3">
    <source>
        <dbReference type="ARBA" id="ARBA00022989"/>
    </source>
</evidence>
<reference evidence="9" key="1">
    <citation type="submission" date="2017-03" db="EMBL/GenBank/DDBJ databases">
        <title>Full genome sequence of a non-lethal Shewanella isolate that potentiates virulence of Vibio parahaemolyticus causing acute hepatopancreatic necrosis disease (AHPND) in shrimp.</title>
        <authorList>
            <person name="Prachumwat A."/>
            <person name="Sritunyalucksana K."/>
        </authorList>
    </citation>
    <scope>NUCLEOTIDE SEQUENCE [LARGE SCALE GENOMIC DNA]</scope>
    <source>
        <strain evidence="9">TH2012</strain>
    </source>
</reference>
<dbReference type="Proteomes" id="UP000278437">
    <property type="component" value="Chromosome"/>
</dbReference>
<evidence type="ECO:0000256" key="5">
    <source>
        <dbReference type="SAM" id="Phobius"/>
    </source>
</evidence>
<keyword evidence="8" id="KW-0548">Nucleotidyltransferase</keyword>
<dbReference type="InterPro" id="IPR043128">
    <property type="entry name" value="Rev_trsase/Diguanyl_cyclase"/>
</dbReference>
<keyword evidence="9" id="KW-1185">Reference proteome</keyword>
<dbReference type="InterPro" id="IPR029787">
    <property type="entry name" value="Nucleotide_cyclase"/>
</dbReference>
<evidence type="ECO:0000256" key="2">
    <source>
        <dbReference type="ARBA" id="ARBA00022692"/>
    </source>
</evidence>
<dbReference type="PANTHER" id="PTHR46663">
    <property type="entry name" value="DIGUANYLATE CYCLASE DGCT-RELATED"/>
    <property type="match status" value="1"/>
</dbReference>
<dbReference type="Pfam" id="PF00990">
    <property type="entry name" value="GGDEF"/>
    <property type="match status" value="1"/>
</dbReference>
<dbReference type="PANTHER" id="PTHR46663:SF2">
    <property type="entry name" value="GGDEF DOMAIN-CONTAINING PROTEIN"/>
    <property type="match status" value="1"/>
</dbReference>
<keyword evidence="3 5" id="KW-1133">Transmembrane helix</keyword>
<sequence length="450" mass="49953">MQSAHLARTKLWILAFAIVYWLLSLLTVEYLHRSYVRDYLAEQQQWFSQKLALIRANIEAKVNADILLADSLATILSFNPDMPYSQWTVLAELMAGKGEFIRSVSIAPNDVVAMVYPLQGNETVMGLDFRLLPTQAQAVVEARMSRQITLDGPLTLVQGGTGLIARAPVFSNPPLNSHYWGVCSVVIDLDQLIAQMRSTELAEGTTLAIRPLSYPDTTGAPFIGVVEDFAAAKATARVHLLGATWELALADRRELRAWGWQNAARLLGYSVALLLFLSFLMVANAYRMAHLVSLHDMLTGLPNRRFAMALLSKLIQTPNGRFVVVNVDLNHFKQVNDNFGHAAGDAMLKAVAMRMQSGLRSSDIVARLGGDEFLLILPRLTEPEDIERVLAKIRQAACEQPLELEELTLTISISMGQARYPEDGLDISALLHDADKAMYTDKQRIKGEHQ</sequence>
<comment type="subcellular location">
    <subcellularLocation>
        <location evidence="1">Membrane</location>
    </subcellularLocation>
</comment>
<dbReference type="InterPro" id="IPR006189">
    <property type="entry name" value="CHASE_dom"/>
</dbReference>
<dbReference type="SMART" id="SM00267">
    <property type="entry name" value="GGDEF"/>
    <property type="match status" value="1"/>
</dbReference>
<evidence type="ECO:0000256" key="1">
    <source>
        <dbReference type="ARBA" id="ARBA00004370"/>
    </source>
</evidence>
<gene>
    <name evidence="8" type="primary">yedQ_4</name>
    <name evidence="8" type="ORF">STH12_03343</name>
</gene>
<dbReference type="GO" id="GO:0052621">
    <property type="term" value="F:diguanylate cyclase activity"/>
    <property type="evidence" value="ECO:0007669"/>
    <property type="project" value="UniProtKB-EC"/>
</dbReference>
<evidence type="ECO:0000313" key="8">
    <source>
        <dbReference type="EMBL" id="AZQ12403.1"/>
    </source>
</evidence>
<keyword evidence="2 5" id="KW-0812">Transmembrane</keyword>
<dbReference type="SMART" id="SM01079">
    <property type="entry name" value="CHASE"/>
    <property type="match status" value="1"/>
</dbReference>
<keyword evidence="8" id="KW-0808">Transferase</keyword>
<accession>A0ABM7DRS6</accession>
<dbReference type="RefSeq" id="WP_126168583.1">
    <property type="nucleotide sequence ID" value="NZ_CP020373.1"/>
</dbReference>